<dbReference type="PANTHER" id="PTHR10762">
    <property type="entry name" value="DIPHTHAMIDE BIOSYNTHESIS PROTEIN"/>
    <property type="match status" value="1"/>
</dbReference>
<dbReference type="SFLD" id="SFLDF00408">
    <property type="entry name" value="Diphthamide_biosynthesis_famil"/>
    <property type="match status" value="1"/>
</dbReference>
<keyword evidence="6" id="KW-0408">Iron</keyword>
<comment type="cofactor">
    <cofactor evidence="1">
        <name>[4Fe-4S] cluster</name>
        <dbReference type="ChEBI" id="CHEBI:49883"/>
    </cofactor>
</comment>
<dbReference type="GeneTree" id="ENSGT00940000153694"/>
<dbReference type="Proteomes" id="UP000694388">
    <property type="component" value="Unplaced"/>
</dbReference>
<dbReference type="GO" id="GO:0051536">
    <property type="term" value="F:iron-sulfur cluster binding"/>
    <property type="evidence" value="ECO:0007669"/>
    <property type="project" value="UniProtKB-KW"/>
</dbReference>
<dbReference type="FunFam" id="3.40.50.11840:FF:000002">
    <property type="entry name" value="2-(3-amino-3-carboxypropyl)histidine synthase subunit 2"/>
    <property type="match status" value="1"/>
</dbReference>
<keyword evidence="7" id="KW-0411">Iron-sulfur</keyword>
<reference evidence="11" key="2">
    <citation type="submission" date="2025-09" db="UniProtKB">
        <authorList>
            <consortium name="Ensembl"/>
        </authorList>
    </citation>
    <scope>IDENTIFICATION</scope>
</reference>
<keyword evidence="12" id="KW-1185">Reference proteome</keyword>
<accession>A0A8C4R4X1</accession>
<dbReference type="FunFam" id="3.40.50.11860:FF:000001">
    <property type="entry name" value="2-(3-amino-3-carboxypropyl)histidine synthase subunit 2"/>
    <property type="match status" value="1"/>
</dbReference>
<dbReference type="Pfam" id="PF01866">
    <property type="entry name" value="Diphthamide_syn"/>
    <property type="match status" value="2"/>
</dbReference>
<dbReference type="Ensembl" id="ENSEBUT00000024752.1">
    <property type="protein sequence ID" value="ENSEBUP00000024176.1"/>
    <property type="gene ID" value="ENSEBUG00000014889.1"/>
</dbReference>
<evidence type="ECO:0000256" key="7">
    <source>
        <dbReference type="ARBA" id="ARBA00023014"/>
    </source>
</evidence>
<dbReference type="Gene3D" id="3.40.50.11840">
    <property type="entry name" value="Diphthamide synthesis DPH1/DPH2 domain 1"/>
    <property type="match status" value="1"/>
</dbReference>
<dbReference type="GO" id="GO:0090560">
    <property type="term" value="F:2-(3-amino-3-carboxypropyl)histidine synthase activity"/>
    <property type="evidence" value="ECO:0007669"/>
    <property type="project" value="InterPro"/>
</dbReference>
<evidence type="ECO:0000256" key="10">
    <source>
        <dbReference type="ARBA" id="ARBA00045159"/>
    </source>
</evidence>
<evidence type="ECO:0000256" key="9">
    <source>
        <dbReference type="ARBA" id="ARBA00032791"/>
    </source>
</evidence>
<evidence type="ECO:0000256" key="3">
    <source>
        <dbReference type="ARBA" id="ARBA00006179"/>
    </source>
</evidence>
<dbReference type="InterPro" id="IPR016435">
    <property type="entry name" value="DPH1/DPH2"/>
</dbReference>
<dbReference type="InterPro" id="IPR042265">
    <property type="entry name" value="DPH1/DPH2_3"/>
</dbReference>
<name>A0A8C4R4X1_EPTBU</name>
<keyword evidence="5" id="KW-0479">Metal-binding</keyword>
<evidence type="ECO:0000256" key="8">
    <source>
        <dbReference type="ARBA" id="ARBA00032573"/>
    </source>
</evidence>
<proteinExistence type="inferred from homology"/>
<evidence type="ECO:0000256" key="6">
    <source>
        <dbReference type="ARBA" id="ARBA00023004"/>
    </source>
</evidence>
<dbReference type="SFLD" id="SFLDG01121">
    <property type="entry name" value="Diphthamide_biosynthesis"/>
    <property type="match status" value="1"/>
</dbReference>
<comment type="similarity">
    <text evidence="3">Belongs to the DPH1/DPH2 family. DPH2 subfamily.</text>
</comment>
<comment type="function">
    <text evidence="10">Required for the first step of diphthamide biosynthesis, a post-translational modification of histidine which occurs in elongation factor 2. DPH1 and DPH2 transfer a 3-amino-3-carboxypropyl (ACP) group from S-adenosyl-L-methionine (SAM) to a histidine residue, the reaction is assisted by a reduction system comprising DPH3 and a NADH-dependent reductase. Facilitates the reduction of the catalytic iron-sulfur cluster found in the DPH1 subunit.</text>
</comment>
<evidence type="ECO:0000256" key="1">
    <source>
        <dbReference type="ARBA" id="ARBA00001966"/>
    </source>
</evidence>
<evidence type="ECO:0000256" key="4">
    <source>
        <dbReference type="ARBA" id="ARBA00021914"/>
    </source>
</evidence>
<evidence type="ECO:0000256" key="2">
    <source>
        <dbReference type="ARBA" id="ARBA00005156"/>
    </source>
</evidence>
<comment type="pathway">
    <text evidence="2">Protein modification; peptidyl-diphthamide biosynthesis.</text>
</comment>
<dbReference type="OMA" id="QIWNENH"/>
<sequence>MAVGMSSGAEAALRRQVNQPDASTASALLPERFEIQRTADFIRRRRLCRVVLQFPDELLPDAAPVARLLREATGLRPFILADTSYGSCCVDEVSAEHANADGLVHYGHACLSPTRRLPVLYVFARRKLDVQRCADAFRHLYPLRNTRVLLLCDLKYAHAIGTLADILQTEYPGLRKATIVDEMGTADTESERSSSQCCIQRAEEKKGNCHHEGIATERIRGGRGENAACENVRVCKQESLKKSVVEGNLEVQEKDGLEGEEKETSNLACMEFDEKQKEKVKAVKHVEHVNNNTAVTWCGRQFILESGCSLSDYSVFYVGPASLALTNVMVSWHGCSFATFDPERPGNDGGVGGRHEDGVERACILRRRRYLVERVRDAHTVGIILGTLGMVGYRDAVARMREVAEHAGKRHYTFAVGKLNPAKLANFPEIDVFVLVACPESSLILQLSEFYRPIVTPYEMEVACNPARCWLGDLVTDFRELLPGGTKFVPLAERDSEELQEADVSLLSGGVRAPPPQPFVTTTSTALATRNQNLQVALAGDHSAASFLVTRSWRGLEQKVGETPLGSVKEGRRGIAIGYEGEGVEHLG</sequence>
<dbReference type="GO" id="GO:0046872">
    <property type="term" value="F:metal ion binding"/>
    <property type="evidence" value="ECO:0007669"/>
    <property type="project" value="UniProtKB-KW"/>
</dbReference>
<dbReference type="SFLD" id="SFLDS00032">
    <property type="entry name" value="Radical_SAM_3-amino-3-carboxyp"/>
    <property type="match status" value="1"/>
</dbReference>
<organism evidence="11 12">
    <name type="scientific">Eptatretus burgeri</name>
    <name type="common">Inshore hagfish</name>
    <dbReference type="NCBI Taxonomy" id="7764"/>
    <lineage>
        <taxon>Eukaryota</taxon>
        <taxon>Metazoa</taxon>
        <taxon>Chordata</taxon>
        <taxon>Craniata</taxon>
        <taxon>Vertebrata</taxon>
        <taxon>Cyclostomata</taxon>
        <taxon>Myxini</taxon>
        <taxon>Myxiniformes</taxon>
        <taxon>Myxinidae</taxon>
        <taxon>Eptatretinae</taxon>
        <taxon>Eptatretus</taxon>
    </lineage>
</organism>
<evidence type="ECO:0000256" key="5">
    <source>
        <dbReference type="ARBA" id="ARBA00022723"/>
    </source>
</evidence>
<protein>
    <recommendedName>
        <fullName evidence="4">2-(3-amino-3-carboxypropyl)histidine synthase subunit 2</fullName>
    </recommendedName>
    <alternativeName>
        <fullName evidence="8">Diphthamide biosynthesis protein 2</fullName>
    </alternativeName>
    <alternativeName>
        <fullName evidence="9">Diphtheria toxin resistance protein 2</fullName>
    </alternativeName>
</protein>
<dbReference type="AlphaFoldDB" id="A0A8C4R4X1"/>
<dbReference type="UniPathway" id="UPA00559"/>
<dbReference type="GO" id="GO:0017183">
    <property type="term" value="P:protein histidyl modification to diphthamide"/>
    <property type="evidence" value="ECO:0007669"/>
    <property type="project" value="UniProtKB-UniPathway"/>
</dbReference>
<evidence type="ECO:0000313" key="11">
    <source>
        <dbReference type="Ensembl" id="ENSEBUP00000024176.1"/>
    </source>
</evidence>
<dbReference type="InterPro" id="IPR042263">
    <property type="entry name" value="DPH1/DPH2_1"/>
</dbReference>
<dbReference type="NCBIfam" id="TIGR00322">
    <property type="entry name" value="diphth2_R"/>
    <property type="match status" value="2"/>
</dbReference>
<dbReference type="PANTHER" id="PTHR10762:SF2">
    <property type="entry name" value="2-(3-AMINO-3-CARBOXYPROPYL)HISTIDINE SYNTHASE SUBUNIT 2"/>
    <property type="match status" value="1"/>
</dbReference>
<dbReference type="Gene3D" id="3.40.50.11860">
    <property type="entry name" value="Diphthamide synthesis DPH1/DPH2 domain 3"/>
    <property type="match status" value="1"/>
</dbReference>
<evidence type="ECO:0000313" key="12">
    <source>
        <dbReference type="Proteomes" id="UP000694388"/>
    </source>
</evidence>
<reference evidence="11" key="1">
    <citation type="submission" date="2025-08" db="UniProtKB">
        <authorList>
            <consortium name="Ensembl"/>
        </authorList>
    </citation>
    <scope>IDENTIFICATION</scope>
</reference>